<keyword evidence="1" id="KW-0732">Signal</keyword>
<proteinExistence type="predicted"/>
<dbReference type="AlphaFoldDB" id="A0A0E9WJW5"/>
<organism evidence="2">
    <name type="scientific">Anguilla anguilla</name>
    <name type="common">European freshwater eel</name>
    <name type="synonym">Muraena anguilla</name>
    <dbReference type="NCBI Taxonomy" id="7936"/>
    <lineage>
        <taxon>Eukaryota</taxon>
        <taxon>Metazoa</taxon>
        <taxon>Chordata</taxon>
        <taxon>Craniata</taxon>
        <taxon>Vertebrata</taxon>
        <taxon>Euteleostomi</taxon>
        <taxon>Actinopterygii</taxon>
        <taxon>Neopterygii</taxon>
        <taxon>Teleostei</taxon>
        <taxon>Anguilliformes</taxon>
        <taxon>Anguillidae</taxon>
        <taxon>Anguilla</taxon>
    </lineage>
</organism>
<name>A0A0E9WJW5_ANGAN</name>
<accession>A0A0E9WJW5</accession>
<feature type="chain" id="PRO_5002434357" evidence="1">
    <location>
        <begin position="22"/>
        <end position="38"/>
    </location>
</feature>
<evidence type="ECO:0000313" key="2">
    <source>
        <dbReference type="EMBL" id="JAH90586.1"/>
    </source>
</evidence>
<reference evidence="2" key="2">
    <citation type="journal article" date="2015" name="Fish Shellfish Immunol.">
        <title>Early steps in the European eel (Anguilla anguilla)-Vibrio vulnificus interaction in the gills: Role of the RtxA13 toxin.</title>
        <authorList>
            <person name="Callol A."/>
            <person name="Pajuelo D."/>
            <person name="Ebbesson L."/>
            <person name="Teles M."/>
            <person name="MacKenzie S."/>
            <person name="Amaro C."/>
        </authorList>
    </citation>
    <scope>NUCLEOTIDE SEQUENCE</scope>
</reference>
<protein>
    <submittedName>
        <fullName evidence="2">Uncharacterized protein</fullName>
    </submittedName>
</protein>
<evidence type="ECO:0000256" key="1">
    <source>
        <dbReference type="SAM" id="SignalP"/>
    </source>
</evidence>
<reference evidence="2" key="1">
    <citation type="submission" date="2014-11" db="EMBL/GenBank/DDBJ databases">
        <authorList>
            <person name="Amaro Gonzalez C."/>
        </authorList>
    </citation>
    <scope>NUCLEOTIDE SEQUENCE</scope>
</reference>
<dbReference type="EMBL" id="GBXM01017991">
    <property type="protein sequence ID" value="JAH90586.1"/>
    <property type="molecule type" value="Transcribed_RNA"/>
</dbReference>
<feature type="signal peptide" evidence="1">
    <location>
        <begin position="1"/>
        <end position="21"/>
    </location>
</feature>
<sequence>MNLFILTLLHINLIHLTDVYPRQIGRFKLSMEKCKMKF</sequence>